<proteinExistence type="predicted"/>
<dbReference type="EMBL" id="QKYT01000154">
    <property type="protein sequence ID" value="RIA91364.1"/>
    <property type="molecule type" value="Genomic_DNA"/>
</dbReference>
<feature type="compositionally biased region" description="Acidic residues" evidence="1">
    <location>
        <begin position="47"/>
        <end position="57"/>
    </location>
</feature>
<protein>
    <submittedName>
        <fullName evidence="2">Uncharacterized protein</fullName>
    </submittedName>
</protein>
<name>A0A397T8R0_9GLOM</name>
<dbReference type="Proteomes" id="UP000265703">
    <property type="component" value="Unassembled WGS sequence"/>
</dbReference>
<keyword evidence="3" id="KW-1185">Reference proteome</keyword>
<gene>
    <name evidence="2" type="ORF">C1645_737173</name>
</gene>
<comment type="caution">
    <text evidence="2">The sequence shown here is derived from an EMBL/GenBank/DDBJ whole genome shotgun (WGS) entry which is preliminary data.</text>
</comment>
<organism evidence="2 3">
    <name type="scientific">Glomus cerebriforme</name>
    <dbReference type="NCBI Taxonomy" id="658196"/>
    <lineage>
        <taxon>Eukaryota</taxon>
        <taxon>Fungi</taxon>
        <taxon>Fungi incertae sedis</taxon>
        <taxon>Mucoromycota</taxon>
        <taxon>Glomeromycotina</taxon>
        <taxon>Glomeromycetes</taxon>
        <taxon>Glomerales</taxon>
        <taxon>Glomeraceae</taxon>
        <taxon>Glomus</taxon>
    </lineage>
</organism>
<reference evidence="2 3" key="1">
    <citation type="submission" date="2018-06" db="EMBL/GenBank/DDBJ databases">
        <title>Comparative genomics reveals the genomic features of Rhizophagus irregularis, R. cerebriforme, R. diaphanum and Gigaspora rosea, and their symbiotic lifestyle signature.</title>
        <authorList>
            <person name="Morin E."/>
            <person name="San Clemente H."/>
            <person name="Chen E.C.H."/>
            <person name="De La Providencia I."/>
            <person name="Hainaut M."/>
            <person name="Kuo A."/>
            <person name="Kohler A."/>
            <person name="Murat C."/>
            <person name="Tang N."/>
            <person name="Roy S."/>
            <person name="Loubradou J."/>
            <person name="Henrissat B."/>
            <person name="Grigoriev I.V."/>
            <person name="Corradi N."/>
            <person name="Roux C."/>
            <person name="Martin F.M."/>
        </authorList>
    </citation>
    <scope>NUCLEOTIDE SEQUENCE [LARGE SCALE GENOMIC DNA]</scope>
    <source>
        <strain evidence="2 3">DAOM 227022</strain>
    </source>
</reference>
<evidence type="ECO:0000313" key="3">
    <source>
        <dbReference type="Proteomes" id="UP000265703"/>
    </source>
</evidence>
<feature type="region of interest" description="Disordered" evidence="1">
    <location>
        <begin position="44"/>
        <end position="69"/>
    </location>
</feature>
<sequence>MTRSHITFFEAKDFNTKELIKYEEIEIPLTSVINSTSVIQMYKLSREDEDTSEDEDKVEDRKTCDSDEDGGLSQNVTLRTLTRFTALCVTRFLCLFLSARVYVYNMQQKEDMKTINEGVSKYLNSSMKLLKS</sequence>
<evidence type="ECO:0000313" key="2">
    <source>
        <dbReference type="EMBL" id="RIA91364.1"/>
    </source>
</evidence>
<evidence type="ECO:0000256" key="1">
    <source>
        <dbReference type="SAM" id="MobiDB-lite"/>
    </source>
</evidence>
<accession>A0A397T8R0</accession>
<dbReference type="AlphaFoldDB" id="A0A397T8R0"/>